<gene>
    <name evidence="1" type="ORF">B0X71_13930</name>
</gene>
<evidence type="ECO:0000313" key="1">
    <source>
        <dbReference type="EMBL" id="AQQ54093.1"/>
    </source>
</evidence>
<sequence>MAVDTTIKFDVEKGILDAFLDMSTDEFKKWIQTSYLNYVNSGIDTAAAKSKLEEDALYWIEENEGSIEIEHTIMRFISELSS</sequence>
<keyword evidence="2" id="KW-1185">Reference proteome</keyword>
<organism evidence="1 2">
    <name type="scientific">Planococcus lenghuensis</name>
    <dbReference type="NCBI Taxonomy" id="2213202"/>
    <lineage>
        <taxon>Bacteria</taxon>
        <taxon>Bacillati</taxon>
        <taxon>Bacillota</taxon>
        <taxon>Bacilli</taxon>
        <taxon>Bacillales</taxon>
        <taxon>Caryophanaceae</taxon>
        <taxon>Planococcus</taxon>
    </lineage>
</organism>
<dbReference type="AlphaFoldDB" id="A0A1Q2L0Z9"/>
<dbReference type="EMBL" id="CP019640">
    <property type="protein sequence ID" value="AQQ54093.1"/>
    <property type="molecule type" value="Genomic_DNA"/>
</dbReference>
<dbReference type="Proteomes" id="UP000188184">
    <property type="component" value="Chromosome"/>
</dbReference>
<name>A0A1Q2L0Z9_9BACL</name>
<dbReference type="KEGG" id="pmar:B0X71_13930"/>
<dbReference type="RefSeq" id="WP_077589985.1">
    <property type="nucleotide sequence ID" value="NZ_CP019640.1"/>
</dbReference>
<accession>A0A1Q2L0Z9</accession>
<reference evidence="1 2" key="1">
    <citation type="submission" date="2017-02" db="EMBL/GenBank/DDBJ databases">
        <title>The complete genomic sequence of a novel cold adapted crude oil-degrading bacterium Planococcus qaidamina Y42.</title>
        <authorList>
            <person name="Yang R."/>
        </authorList>
    </citation>
    <scope>NUCLEOTIDE SEQUENCE [LARGE SCALE GENOMIC DNA]</scope>
    <source>
        <strain evidence="1 2">Y42</strain>
    </source>
</reference>
<proteinExistence type="predicted"/>
<evidence type="ECO:0000313" key="2">
    <source>
        <dbReference type="Proteomes" id="UP000188184"/>
    </source>
</evidence>
<evidence type="ECO:0008006" key="3">
    <source>
        <dbReference type="Google" id="ProtNLM"/>
    </source>
</evidence>
<protein>
    <recommendedName>
        <fullName evidence="3">Phage protein</fullName>
    </recommendedName>
</protein>